<dbReference type="SUPFAM" id="SSF48452">
    <property type="entry name" value="TPR-like"/>
    <property type="match status" value="1"/>
</dbReference>
<evidence type="ECO:0000256" key="1">
    <source>
        <dbReference type="ARBA" id="ARBA00004442"/>
    </source>
</evidence>
<evidence type="ECO:0000256" key="5">
    <source>
        <dbReference type="ARBA" id="ARBA00023237"/>
    </source>
</evidence>
<feature type="domain" description="SusD-like N-terminal" evidence="7">
    <location>
        <begin position="35"/>
        <end position="228"/>
    </location>
</feature>
<evidence type="ECO:0000259" key="6">
    <source>
        <dbReference type="Pfam" id="PF07980"/>
    </source>
</evidence>
<accession>A0A1Q5ZYK5</accession>
<keyword evidence="5" id="KW-0998">Cell outer membrane</keyword>
<keyword evidence="4" id="KW-0472">Membrane</keyword>
<dbReference type="OrthoDB" id="993981at2"/>
<comment type="caution">
    <text evidence="8">The sequence shown here is derived from an EMBL/GenBank/DDBJ whole genome shotgun (WGS) entry which is preliminary data.</text>
</comment>
<dbReference type="InterPro" id="IPR011990">
    <property type="entry name" value="TPR-like_helical_dom_sf"/>
</dbReference>
<evidence type="ECO:0000256" key="4">
    <source>
        <dbReference type="ARBA" id="ARBA00023136"/>
    </source>
</evidence>
<dbReference type="Gene3D" id="1.25.40.390">
    <property type="match status" value="1"/>
</dbReference>
<dbReference type="STRING" id="1302689.RG47T_2300"/>
<name>A0A1Q5ZYK5_9SPHI</name>
<evidence type="ECO:0008006" key="10">
    <source>
        <dbReference type="Google" id="ProtNLM"/>
    </source>
</evidence>
<evidence type="ECO:0000313" key="9">
    <source>
        <dbReference type="Proteomes" id="UP000186720"/>
    </source>
</evidence>
<dbReference type="EMBL" id="MPPL01000001">
    <property type="protein sequence ID" value="OKS86843.1"/>
    <property type="molecule type" value="Genomic_DNA"/>
</dbReference>
<evidence type="ECO:0000256" key="3">
    <source>
        <dbReference type="ARBA" id="ARBA00022729"/>
    </source>
</evidence>
<comment type="subcellular location">
    <subcellularLocation>
        <location evidence="1">Cell outer membrane</location>
    </subcellularLocation>
</comment>
<gene>
    <name evidence="8" type="ORF">RG47T_2300</name>
</gene>
<dbReference type="InterPro" id="IPR033985">
    <property type="entry name" value="SusD-like_N"/>
</dbReference>
<dbReference type="AlphaFoldDB" id="A0A1Q5ZYK5"/>
<organism evidence="8 9">
    <name type="scientific">Mucilaginibacter polytrichastri</name>
    <dbReference type="NCBI Taxonomy" id="1302689"/>
    <lineage>
        <taxon>Bacteria</taxon>
        <taxon>Pseudomonadati</taxon>
        <taxon>Bacteroidota</taxon>
        <taxon>Sphingobacteriia</taxon>
        <taxon>Sphingobacteriales</taxon>
        <taxon>Sphingobacteriaceae</taxon>
        <taxon>Mucilaginibacter</taxon>
    </lineage>
</organism>
<evidence type="ECO:0000259" key="7">
    <source>
        <dbReference type="Pfam" id="PF14322"/>
    </source>
</evidence>
<dbReference type="Pfam" id="PF14322">
    <property type="entry name" value="SusD-like_3"/>
    <property type="match status" value="1"/>
</dbReference>
<sequence length="580" mass="63300">MRLINIKDMKLKKLNILIVSMAAAMMIPIGCKKGFLDQTSTSQFTADSYFQKASDGIALVNAIYDTYQNADLLKKSIWYYANFQTHDFYNWGADRFYNNYSIPVDFAPIEVFWARAYVGIARANSALPIIAQMKAKGVLTAALADRLTGEIYYLRGMTYYYLAASFGGVPLELKTGANAGLTARSSQDDVFKQVASDLQTAAGLLPWKEDLAATDLGRATKGAAYAYLGAAQMWLKDYKDALTNFNMLAGHYTLLPKYVDVNEYDHQNSDESVFEVQFEVAGTQSWGAGNEVAWISDFSWPEEVSNFGYDYANPGLYYSYQAGDTRKLATVIGPGDQNVSPGIIAKGGIASYPLVLAGFNSTPKDARYVGADGKIINTCGTIASPWYGSDKGRTGFYCSKMWRDPTLDGNSGTSTIFGAQNQILLRYAEVLLDKAECQIQTGDVSGGMATLKVVRDRAFGGAAPAVMQDGANFDGSAATPITDPLQMVYSEYRHELSGEYSVFYNLRRAGVAAAFIKKAYGTVDNSTNPIANPNKLDKSNEGGIHGLYNTSLPTGRDVYPIPQVERGLNPNLTQNPAYGN</sequence>
<proteinExistence type="inferred from homology"/>
<evidence type="ECO:0000313" key="8">
    <source>
        <dbReference type="EMBL" id="OKS86843.1"/>
    </source>
</evidence>
<dbReference type="Pfam" id="PF07980">
    <property type="entry name" value="SusD_RagB"/>
    <property type="match status" value="1"/>
</dbReference>
<feature type="domain" description="RagB/SusD" evidence="6">
    <location>
        <begin position="320"/>
        <end position="578"/>
    </location>
</feature>
<protein>
    <recommendedName>
        <fullName evidence="10">RagB/SusD domain-containing protein</fullName>
    </recommendedName>
</protein>
<dbReference type="GO" id="GO:0009279">
    <property type="term" value="C:cell outer membrane"/>
    <property type="evidence" value="ECO:0007669"/>
    <property type="project" value="UniProtKB-SubCell"/>
</dbReference>
<keyword evidence="3" id="KW-0732">Signal</keyword>
<reference evidence="8 9" key="1">
    <citation type="submission" date="2016-11" db="EMBL/GenBank/DDBJ databases">
        <title>Whole Genome Sequencing of Mucilaginibacter polytrichastri RG4-7(T) isolated from the moss sample.</title>
        <authorList>
            <person name="Li Y."/>
        </authorList>
    </citation>
    <scope>NUCLEOTIDE SEQUENCE [LARGE SCALE GENOMIC DNA]</scope>
    <source>
        <strain evidence="8 9">RG4-7</strain>
    </source>
</reference>
<keyword evidence="9" id="KW-1185">Reference proteome</keyword>
<comment type="similarity">
    <text evidence="2">Belongs to the SusD family.</text>
</comment>
<dbReference type="InterPro" id="IPR012944">
    <property type="entry name" value="SusD_RagB_dom"/>
</dbReference>
<dbReference type="Proteomes" id="UP000186720">
    <property type="component" value="Unassembled WGS sequence"/>
</dbReference>
<evidence type="ECO:0000256" key="2">
    <source>
        <dbReference type="ARBA" id="ARBA00006275"/>
    </source>
</evidence>